<dbReference type="GO" id="GO:0008270">
    <property type="term" value="F:zinc ion binding"/>
    <property type="evidence" value="ECO:0007669"/>
    <property type="project" value="UniProtKB-KW"/>
</dbReference>
<feature type="region of interest" description="Disordered" evidence="8">
    <location>
        <begin position="1"/>
        <end position="34"/>
    </location>
</feature>
<keyword evidence="2" id="KW-0479">Metal-binding</keyword>
<reference evidence="11" key="1">
    <citation type="submission" date="2021-03" db="EMBL/GenBank/DDBJ databases">
        <title>Comparative genomics and phylogenomic investigation of the class Geoglossomycetes provide insights into ecological specialization and systematics.</title>
        <authorList>
            <person name="Melie T."/>
            <person name="Pirro S."/>
            <person name="Miller A.N."/>
            <person name="Quandt A."/>
        </authorList>
    </citation>
    <scope>NUCLEOTIDE SEQUENCE</scope>
    <source>
        <strain evidence="11">CAQ_001_2017</strain>
    </source>
</reference>
<dbReference type="Gene3D" id="1.20.120.1750">
    <property type="match status" value="1"/>
</dbReference>
<feature type="compositionally biased region" description="Basic and acidic residues" evidence="8">
    <location>
        <begin position="380"/>
        <end position="394"/>
    </location>
</feature>
<evidence type="ECO:0000256" key="5">
    <source>
        <dbReference type="ARBA" id="ARBA00022786"/>
    </source>
</evidence>
<keyword evidence="12" id="KW-1185">Reference proteome</keyword>
<evidence type="ECO:0008006" key="13">
    <source>
        <dbReference type="Google" id="ProtNLM"/>
    </source>
</evidence>
<protein>
    <recommendedName>
        <fullName evidence="13">RING-type domain-containing protein</fullName>
    </recommendedName>
</protein>
<dbReference type="InterPro" id="IPR044066">
    <property type="entry name" value="TRIAD_supradom"/>
</dbReference>
<evidence type="ECO:0000256" key="8">
    <source>
        <dbReference type="SAM" id="MobiDB-lite"/>
    </source>
</evidence>
<dbReference type="PANTHER" id="PTHR42031">
    <property type="entry name" value="KEY LIME PATHOGENICITY PROTEIN"/>
    <property type="match status" value="1"/>
</dbReference>
<keyword evidence="6" id="KW-0862">Zinc</keyword>
<evidence type="ECO:0000256" key="1">
    <source>
        <dbReference type="ARBA" id="ARBA00022679"/>
    </source>
</evidence>
<dbReference type="CDD" id="cd20335">
    <property type="entry name" value="BRcat_RBR"/>
    <property type="match status" value="1"/>
</dbReference>
<dbReference type="SMART" id="SM00647">
    <property type="entry name" value="IBR"/>
    <property type="match status" value="1"/>
</dbReference>
<dbReference type="SUPFAM" id="SSF57850">
    <property type="entry name" value="RING/U-box"/>
    <property type="match status" value="2"/>
</dbReference>
<keyword evidence="3" id="KW-0677">Repeat</keyword>
<evidence type="ECO:0000259" key="10">
    <source>
        <dbReference type="PROSITE" id="PS51873"/>
    </source>
</evidence>
<keyword evidence="4 7" id="KW-0863">Zinc-finger</keyword>
<dbReference type="Gene3D" id="3.30.40.10">
    <property type="entry name" value="Zinc/RING finger domain, C3HC4 (zinc finger)"/>
    <property type="match status" value="1"/>
</dbReference>
<organism evidence="11 12">
    <name type="scientific">Trichoglossum hirsutum</name>
    <dbReference type="NCBI Taxonomy" id="265104"/>
    <lineage>
        <taxon>Eukaryota</taxon>
        <taxon>Fungi</taxon>
        <taxon>Dikarya</taxon>
        <taxon>Ascomycota</taxon>
        <taxon>Pezizomycotina</taxon>
        <taxon>Geoglossomycetes</taxon>
        <taxon>Geoglossales</taxon>
        <taxon>Geoglossaceae</taxon>
        <taxon>Trichoglossum</taxon>
    </lineage>
</organism>
<feature type="domain" description="RING-type" evidence="9">
    <location>
        <begin position="188"/>
        <end position="241"/>
    </location>
</feature>
<dbReference type="AlphaFoldDB" id="A0A9P8LDW3"/>
<dbReference type="PANTHER" id="PTHR42031:SF1">
    <property type="entry name" value="KEY LIME PATHOGENICITY PROTEIN"/>
    <property type="match status" value="1"/>
</dbReference>
<comment type="caution">
    <text evidence="11">The sequence shown here is derived from an EMBL/GenBank/DDBJ whole genome shotgun (WGS) entry which is preliminary data.</text>
</comment>
<feature type="region of interest" description="Disordered" evidence="8">
    <location>
        <begin position="380"/>
        <end position="399"/>
    </location>
</feature>
<feature type="compositionally biased region" description="Polar residues" evidence="8">
    <location>
        <begin position="1"/>
        <end position="10"/>
    </location>
</feature>
<dbReference type="InterPro" id="IPR057218">
    <property type="entry name" value="DUF7896"/>
</dbReference>
<dbReference type="Pfam" id="PF25438">
    <property type="entry name" value="DUF7896"/>
    <property type="match status" value="1"/>
</dbReference>
<feature type="compositionally biased region" description="Basic and acidic residues" evidence="8">
    <location>
        <begin position="25"/>
        <end position="34"/>
    </location>
</feature>
<feature type="region of interest" description="Disordered" evidence="8">
    <location>
        <begin position="137"/>
        <end position="160"/>
    </location>
</feature>
<evidence type="ECO:0000313" key="12">
    <source>
        <dbReference type="Proteomes" id="UP000750711"/>
    </source>
</evidence>
<evidence type="ECO:0000256" key="2">
    <source>
        <dbReference type="ARBA" id="ARBA00022723"/>
    </source>
</evidence>
<dbReference type="PROSITE" id="PS50089">
    <property type="entry name" value="ZF_RING_2"/>
    <property type="match status" value="1"/>
</dbReference>
<dbReference type="EMBL" id="JAGHQM010000360">
    <property type="protein sequence ID" value="KAH0562384.1"/>
    <property type="molecule type" value="Genomic_DNA"/>
</dbReference>
<evidence type="ECO:0000256" key="4">
    <source>
        <dbReference type="ARBA" id="ARBA00022771"/>
    </source>
</evidence>
<evidence type="ECO:0000256" key="3">
    <source>
        <dbReference type="ARBA" id="ARBA00022737"/>
    </source>
</evidence>
<keyword evidence="5" id="KW-0833">Ubl conjugation pathway</keyword>
<proteinExistence type="predicted"/>
<dbReference type="InterPro" id="IPR013083">
    <property type="entry name" value="Znf_RING/FYVE/PHD"/>
</dbReference>
<evidence type="ECO:0000313" key="11">
    <source>
        <dbReference type="EMBL" id="KAH0562384.1"/>
    </source>
</evidence>
<name>A0A9P8LDW3_9PEZI</name>
<accession>A0A9P8LDW3</accession>
<evidence type="ECO:0000256" key="7">
    <source>
        <dbReference type="PROSITE-ProRule" id="PRU00175"/>
    </source>
</evidence>
<dbReference type="Pfam" id="PF01485">
    <property type="entry name" value="IBR"/>
    <property type="match status" value="1"/>
</dbReference>
<evidence type="ECO:0000256" key="6">
    <source>
        <dbReference type="ARBA" id="ARBA00022833"/>
    </source>
</evidence>
<dbReference type="InterPro" id="IPR001841">
    <property type="entry name" value="Znf_RING"/>
</dbReference>
<evidence type="ECO:0000259" key="9">
    <source>
        <dbReference type="PROSITE" id="PS50089"/>
    </source>
</evidence>
<sequence>METQATTQDALEQESRRSSSYGLSAERKLRRNPDHVHNPRKMWVIVECTDAGDAVPEVPLANCRMCRSNKKWRYLYIAAAHLRRAHFNPRKGRRGKYRSIGSGVASADKRSGYDSMFDPPMDVLKKWMKEVDVLEPLSESPATPPTYKDSPLHQPEQLSLPPSTLHAPDVIVGATVPETNQSSDEVVCVVCMEALRPELFPKRRITSTCQHEPKTCLDCLARSVQADFQDKGYSRIRCPECLGALEFEDVKLFANPELFARYDNLMTRKALESLPNFRWCLGPNCSSGQVHSMGDAEPIVICESCGFDMCFVHQVPWHKDGISCAEWDVLVGDKNSQDVASAKLLRESTKACPNPSCGWRIQKIDGCDQMTSDLEADRRRERWEAERREEETRGYHRSGRLVQSLSAGTKIYRTPTQDIVDRK</sequence>
<dbReference type="InterPro" id="IPR002867">
    <property type="entry name" value="IBR_dom"/>
</dbReference>
<dbReference type="GO" id="GO:0016740">
    <property type="term" value="F:transferase activity"/>
    <property type="evidence" value="ECO:0007669"/>
    <property type="project" value="UniProtKB-KW"/>
</dbReference>
<feature type="domain" description="RING-type" evidence="10">
    <location>
        <begin position="184"/>
        <end position="409"/>
    </location>
</feature>
<gene>
    <name evidence="11" type="ORF">GP486_002920</name>
</gene>
<dbReference type="PROSITE" id="PS51873">
    <property type="entry name" value="TRIAD"/>
    <property type="match status" value="1"/>
</dbReference>
<keyword evidence="1" id="KW-0808">Transferase</keyword>
<dbReference type="Proteomes" id="UP000750711">
    <property type="component" value="Unassembled WGS sequence"/>
</dbReference>